<dbReference type="PANTHER" id="PTHR30354:SF11">
    <property type="entry name" value="PERMEASE"/>
    <property type="match status" value="1"/>
</dbReference>
<feature type="transmembrane region" description="Helical" evidence="1">
    <location>
        <begin position="463"/>
        <end position="487"/>
    </location>
</feature>
<gene>
    <name evidence="2" type="ORF">M3M28_08475</name>
</gene>
<feature type="transmembrane region" description="Helical" evidence="1">
    <location>
        <begin position="352"/>
        <end position="371"/>
    </location>
</feature>
<name>A0ABY4MVL9_9MICO</name>
<evidence type="ECO:0000313" key="2">
    <source>
        <dbReference type="EMBL" id="UQN14089.1"/>
    </source>
</evidence>
<feature type="transmembrane region" description="Helical" evidence="1">
    <location>
        <begin position="103"/>
        <end position="129"/>
    </location>
</feature>
<accession>A0ABY4MVL9</accession>
<feature type="transmembrane region" description="Helical" evidence="1">
    <location>
        <begin position="282"/>
        <end position="301"/>
    </location>
</feature>
<sequence length="488" mass="50309">MPEWSIFAVVGVAIVGVVLLIVRFHVNPVIALAIGAAAIGLGGGLGATGTVETMATGFGETMAEAGLLIAWGVLIGSMLNRLGAVSRLVETLLRIFGPKGVPYAIAASFATYLQTIFVDVMIVIAAPLARRIAPRLGKVGVGIMSTVFAVSLETGIALMVPGIGAVMIAAALGIPIGQMMLWGFVVVVPTVLITTFIMTIVMKAGFWNPEKDELAMIDDETVVEEVAHEHARSVAGATRAVPVARGRDTVDYAADTTTGIDVDELDPELADRSRTMPLLAQFGPLIFSLLLIATGAILDILEVEIPAIQFLGAPEIALLLGVIGTALICRWALPKDELERTLVHGFKDAGQIFALTGVGGALAGVIAATPLGDLLTGYFGASAFAPILLVWVIAAILHVAVGSVTLSAMTAAGILAPVAVQLGINPVLIGLAAGAGALFLVHVTSNTFWLLQSFLGQSVRGALKSVTVGVSVSSVVALCCVLVLSVFL</sequence>
<feature type="transmembrane region" description="Helical" evidence="1">
    <location>
        <begin position="428"/>
        <end position="451"/>
    </location>
</feature>
<evidence type="ECO:0000256" key="1">
    <source>
        <dbReference type="SAM" id="Phobius"/>
    </source>
</evidence>
<feature type="transmembrane region" description="Helical" evidence="1">
    <location>
        <begin position="141"/>
        <end position="174"/>
    </location>
</feature>
<dbReference type="EMBL" id="CP097160">
    <property type="protein sequence ID" value="UQN14089.1"/>
    <property type="molecule type" value="Genomic_DNA"/>
</dbReference>
<protein>
    <submittedName>
        <fullName evidence="2">GntP family permease</fullName>
    </submittedName>
</protein>
<proteinExistence type="predicted"/>
<feature type="transmembrane region" description="Helical" evidence="1">
    <location>
        <begin position="307"/>
        <end position="331"/>
    </location>
</feature>
<dbReference type="Pfam" id="PF02447">
    <property type="entry name" value="GntP_permease"/>
    <property type="match status" value="2"/>
</dbReference>
<dbReference type="PANTHER" id="PTHR30354">
    <property type="entry name" value="GNT FAMILY GLUCONATE TRANSPORTER"/>
    <property type="match status" value="1"/>
</dbReference>
<feature type="transmembrane region" description="Helical" evidence="1">
    <location>
        <begin position="180"/>
        <end position="201"/>
    </location>
</feature>
<feature type="transmembrane region" description="Helical" evidence="1">
    <location>
        <begin position="30"/>
        <end position="51"/>
    </location>
</feature>
<keyword evidence="1" id="KW-1133">Transmembrane helix</keyword>
<organism evidence="2">
    <name type="scientific">Gulosibacter sediminis</name>
    <dbReference type="NCBI Taxonomy" id="1729695"/>
    <lineage>
        <taxon>Bacteria</taxon>
        <taxon>Bacillati</taxon>
        <taxon>Actinomycetota</taxon>
        <taxon>Actinomycetes</taxon>
        <taxon>Micrococcales</taxon>
        <taxon>Microbacteriaceae</taxon>
        <taxon>Gulosibacter</taxon>
    </lineage>
</organism>
<reference evidence="2" key="1">
    <citation type="submission" date="2022-05" db="EMBL/GenBank/DDBJ databases">
        <title>Complete genome sequence of toluene-degrading Gulosibacter sediminis strain ACHW.36C.</title>
        <authorList>
            <person name="Wai A.C."/>
            <person name="Lai G.K."/>
            <person name="Griffin S.D."/>
            <person name="Leung F.C."/>
        </authorList>
    </citation>
    <scope>NUCLEOTIDE SEQUENCE [LARGE SCALE GENOMIC DNA]</scope>
    <source>
        <strain evidence="2">ACHW.36C</strain>
    </source>
</reference>
<feature type="transmembrane region" description="Helical" evidence="1">
    <location>
        <begin position="7"/>
        <end position="24"/>
    </location>
</feature>
<dbReference type="InterPro" id="IPR003474">
    <property type="entry name" value="Glcn_transporter"/>
</dbReference>
<keyword evidence="1" id="KW-0472">Membrane</keyword>
<keyword evidence="1" id="KW-0812">Transmembrane</keyword>
<feature type="transmembrane region" description="Helical" evidence="1">
    <location>
        <begin position="377"/>
        <end position="397"/>
    </location>
</feature>